<keyword evidence="2 3" id="KW-0560">Oxidoreductase</keyword>
<dbReference type="EMBL" id="CP080544">
    <property type="protein sequence ID" value="QYR52930.1"/>
    <property type="molecule type" value="Genomic_DNA"/>
</dbReference>
<accession>A0ABX8WMR6</accession>
<dbReference type="PANTHER" id="PTHR43639">
    <property type="entry name" value="OXIDOREDUCTASE, SHORT-CHAIN DEHYDROGENASE/REDUCTASE FAMILY (AFU_ORTHOLOGUE AFUA_5G02870)"/>
    <property type="match status" value="1"/>
</dbReference>
<protein>
    <submittedName>
        <fullName evidence="3">Pteridine reductase</fullName>
        <ecNumber evidence="3">1.5.1.33</ecNumber>
    </submittedName>
</protein>
<dbReference type="PRINTS" id="PR00081">
    <property type="entry name" value="GDHRDH"/>
</dbReference>
<dbReference type="NCBIfam" id="NF006598">
    <property type="entry name" value="PRK09135.1"/>
    <property type="match status" value="1"/>
</dbReference>
<dbReference type="SUPFAM" id="SSF51735">
    <property type="entry name" value="NAD(P)-binding Rossmann-fold domains"/>
    <property type="match status" value="1"/>
</dbReference>
<evidence type="ECO:0000313" key="4">
    <source>
        <dbReference type="Proteomes" id="UP000824755"/>
    </source>
</evidence>
<dbReference type="EC" id="1.5.1.33" evidence="3"/>
<reference evidence="3 4" key="1">
    <citation type="submission" date="2021-08" db="EMBL/GenBank/DDBJ databases">
        <title>Lysobacter sp. strain CJ11 Genome sequencing and assembly.</title>
        <authorList>
            <person name="Kim I."/>
        </authorList>
    </citation>
    <scope>NUCLEOTIDE SEQUENCE [LARGE SCALE GENOMIC DNA]</scope>
    <source>
        <strain evidence="3 4">CJ11</strain>
    </source>
</reference>
<dbReference type="GO" id="GO:0047040">
    <property type="term" value="F:pteridine reductase activity"/>
    <property type="evidence" value="ECO:0007669"/>
    <property type="project" value="UniProtKB-EC"/>
</dbReference>
<evidence type="ECO:0000256" key="1">
    <source>
        <dbReference type="ARBA" id="ARBA00006484"/>
    </source>
</evidence>
<dbReference type="Proteomes" id="UP000824755">
    <property type="component" value="Chromosome"/>
</dbReference>
<comment type="similarity">
    <text evidence="1">Belongs to the short-chain dehydrogenases/reductases (SDR) family.</text>
</comment>
<evidence type="ECO:0000256" key="2">
    <source>
        <dbReference type="ARBA" id="ARBA00023002"/>
    </source>
</evidence>
<evidence type="ECO:0000313" key="3">
    <source>
        <dbReference type="EMBL" id="QYR52930.1"/>
    </source>
</evidence>
<name>A0ABX8WMR6_9GAMM</name>
<organism evidence="3 4">
    <name type="scientific">Lysobacter soyae</name>
    <dbReference type="NCBI Taxonomy" id="2764185"/>
    <lineage>
        <taxon>Bacteria</taxon>
        <taxon>Pseudomonadati</taxon>
        <taxon>Pseudomonadota</taxon>
        <taxon>Gammaproteobacteria</taxon>
        <taxon>Lysobacterales</taxon>
        <taxon>Lysobacteraceae</taxon>
        <taxon>Lysobacter</taxon>
    </lineage>
</organism>
<dbReference type="Pfam" id="PF13561">
    <property type="entry name" value="adh_short_C2"/>
    <property type="match status" value="1"/>
</dbReference>
<dbReference type="RefSeq" id="WP_220379750.1">
    <property type="nucleotide sequence ID" value="NZ_CP080544.1"/>
</dbReference>
<dbReference type="Gene3D" id="3.40.50.720">
    <property type="entry name" value="NAD(P)-binding Rossmann-like Domain"/>
    <property type="match status" value="1"/>
</dbReference>
<proteinExistence type="inferred from homology"/>
<dbReference type="InterPro" id="IPR036291">
    <property type="entry name" value="NAD(P)-bd_dom_sf"/>
</dbReference>
<dbReference type="PANTHER" id="PTHR43639:SF1">
    <property type="entry name" value="SHORT-CHAIN DEHYDROGENASE_REDUCTASE FAMILY PROTEIN"/>
    <property type="match status" value="1"/>
</dbReference>
<dbReference type="PRINTS" id="PR00080">
    <property type="entry name" value="SDRFAMILY"/>
</dbReference>
<gene>
    <name evidence="3" type="ORF">H8L67_10240</name>
</gene>
<keyword evidence="4" id="KW-1185">Reference proteome</keyword>
<dbReference type="InterPro" id="IPR002347">
    <property type="entry name" value="SDR_fam"/>
</dbReference>
<sequence length="251" mass="26476">MKTSTAPVALITGAGKRIGAAIARELHARGFSVVIHCHRSRAEADALAADLNGLRNDSAVVMQADLADLDALPVLIDTCITHFGRLDALVNNASTFDVTRVGSTSATQWDAAFAANARAPYFLVQAAQPHLAAQGGSIVNLVDVYVDRPLRDHTLYLMAKSALQAMTRALAVELAPTIRVNAVAPGAILWPENNGAADADESYQAGIIARTPLKRAGTAEEIAKAVAWLITEATFTTGETLRLDGGRMLVP</sequence>